<accession>A0A9D1D2Y0</accession>
<dbReference type="GO" id="GO:0005524">
    <property type="term" value="F:ATP binding"/>
    <property type="evidence" value="ECO:0007669"/>
    <property type="project" value="UniProtKB-KW"/>
</dbReference>
<comment type="pathway">
    <text evidence="1">Cofactor biosynthesis; adenosylcobalamin biosynthesis; adenosylcobalamin from cob(II)yrinate a,c-diamide: step 2/7.</text>
</comment>
<keyword evidence="8" id="KW-0067">ATP-binding</keyword>
<evidence type="ECO:0000256" key="8">
    <source>
        <dbReference type="ARBA" id="ARBA00022840"/>
    </source>
</evidence>
<evidence type="ECO:0000259" key="15">
    <source>
        <dbReference type="Pfam" id="PF01923"/>
    </source>
</evidence>
<dbReference type="Gene3D" id="1.20.1200.10">
    <property type="entry name" value="Cobalamin adenosyltransferase-like"/>
    <property type="match status" value="1"/>
</dbReference>
<evidence type="ECO:0000256" key="1">
    <source>
        <dbReference type="ARBA" id="ARBA00005121"/>
    </source>
</evidence>
<evidence type="ECO:0000256" key="14">
    <source>
        <dbReference type="SAM" id="MobiDB-lite"/>
    </source>
</evidence>
<protein>
    <recommendedName>
        <fullName evidence="4">Corrinoid adenosyltransferase</fullName>
        <ecNumber evidence="3">2.5.1.17</ecNumber>
    </recommendedName>
    <alternativeName>
        <fullName evidence="9">Cob(II)alamin adenosyltransferase</fullName>
    </alternativeName>
    <alternativeName>
        <fullName evidence="11">Cob(II)yrinic acid a,c-diamide adenosyltransferase</fullName>
    </alternativeName>
    <alternativeName>
        <fullName evidence="10">Cobinamide/cobalamin adenosyltransferase</fullName>
    </alternativeName>
</protein>
<dbReference type="InterPro" id="IPR016030">
    <property type="entry name" value="CblAdoTrfase-like"/>
</dbReference>
<evidence type="ECO:0000256" key="11">
    <source>
        <dbReference type="ARBA" id="ARBA00033354"/>
    </source>
</evidence>
<name>A0A9D1D2Y0_9FIRM</name>
<dbReference type="Proteomes" id="UP000886886">
    <property type="component" value="Unassembled WGS sequence"/>
</dbReference>
<evidence type="ECO:0000256" key="13">
    <source>
        <dbReference type="ARBA" id="ARBA00048692"/>
    </source>
</evidence>
<dbReference type="Gene3D" id="3.30.450.150">
    <property type="entry name" value="Haem-degrading domain"/>
    <property type="match status" value="1"/>
</dbReference>
<evidence type="ECO:0000256" key="7">
    <source>
        <dbReference type="ARBA" id="ARBA00022741"/>
    </source>
</evidence>
<dbReference type="Pfam" id="PF01923">
    <property type="entry name" value="Cob_adeno_trans"/>
    <property type="match status" value="1"/>
</dbReference>
<proteinExistence type="inferred from homology"/>
<dbReference type="InterPro" id="IPR036451">
    <property type="entry name" value="CblAdoTrfase-like_sf"/>
</dbReference>
<evidence type="ECO:0000256" key="9">
    <source>
        <dbReference type="ARBA" id="ARBA00031529"/>
    </source>
</evidence>
<organism evidence="16 17">
    <name type="scientific">Candidatus Limivivens merdigallinarum</name>
    <dbReference type="NCBI Taxonomy" id="2840859"/>
    <lineage>
        <taxon>Bacteria</taxon>
        <taxon>Bacillati</taxon>
        <taxon>Bacillota</taxon>
        <taxon>Clostridia</taxon>
        <taxon>Lachnospirales</taxon>
        <taxon>Lachnospiraceae</taxon>
        <taxon>Lachnospiraceae incertae sedis</taxon>
        <taxon>Candidatus Limivivens</taxon>
    </lineage>
</organism>
<evidence type="ECO:0000256" key="5">
    <source>
        <dbReference type="ARBA" id="ARBA00022573"/>
    </source>
</evidence>
<dbReference type="SUPFAM" id="SSF89028">
    <property type="entry name" value="Cobalamin adenosyltransferase-like"/>
    <property type="match status" value="1"/>
</dbReference>
<dbReference type="InterPro" id="IPR029499">
    <property type="entry name" value="PduO-typ"/>
</dbReference>
<comment type="similarity">
    <text evidence="2">Belongs to the Cob(I)alamin adenosyltransferase family.</text>
</comment>
<feature type="domain" description="Cobalamin adenosyltransferase-like" evidence="15">
    <location>
        <begin position="3"/>
        <end position="165"/>
    </location>
</feature>
<evidence type="ECO:0000256" key="12">
    <source>
        <dbReference type="ARBA" id="ARBA00048555"/>
    </source>
</evidence>
<dbReference type="NCBIfam" id="TIGR00636">
    <property type="entry name" value="PduO_Nterm"/>
    <property type="match status" value="1"/>
</dbReference>
<dbReference type="PANTHER" id="PTHR12213:SF0">
    <property type="entry name" value="CORRINOID ADENOSYLTRANSFERASE MMAB"/>
    <property type="match status" value="1"/>
</dbReference>
<keyword evidence="7" id="KW-0547">Nucleotide-binding</keyword>
<evidence type="ECO:0000256" key="4">
    <source>
        <dbReference type="ARBA" id="ARBA00020963"/>
    </source>
</evidence>
<reference evidence="16" key="2">
    <citation type="journal article" date="2021" name="PeerJ">
        <title>Extensive microbial diversity within the chicken gut microbiome revealed by metagenomics and culture.</title>
        <authorList>
            <person name="Gilroy R."/>
            <person name="Ravi A."/>
            <person name="Getino M."/>
            <person name="Pursley I."/>
            <person name="Horton D.L."/>
            <person name="Alikhan N.F."/>
            <person name="Baker D."/>
            <person name="Gharbi K."/>
            <person name="Hall N."/>
            <person name="Watson M."/>
            <person name="Adriaenssens E.M."/>
            <person name="Foster-Nyarko E."/>
            <person name="Jarju S."/>
            <person name="Secka A."/>
            <person name="Antonio M."/>
            <person name="Oren A."/>
            <person name="Chaudhuri R.R."/>
            <person name="La Ragione R."/>
            <person name="Hildebrand F."/>
            <person name="Pallen M.J."/>
        </authorList>
    </citation>
    <scope>NUCLEOTIDE SEQUENCE</scope>
    <source>
        <strain evidence="16">ChiSjej3B21-11622</strain>
    </source>
</reference>
<dbReference type="EMBL" id="DVFT01000176">
    <property type="protein sequence ID" value="HIQ97264.1"/>
    <property type="molecule type" value="Genomic_DNA"/>
</dbReference>
<comment type="catalytic activity">
    <reaction evidence="12">
        <text>2 cob(II)yrinate a,c diamide + reduced [electron-transfer flavoprotein] + 2 ATP = 2 adenosylcob(III)yrinate a,c-diamide + 2 triphosphate + oxidized [electron-transfer flavoprotein] + 3 H(+)</text>
        <dbReference type="Rhea" id="RHEA:11528"/>
        <dbReference type="Rhea" id="RHEA-COMP:10685"/>
        <dbReference type="Rhea" id="RHEA-COMP:10686"/>
        <dbReference type="ChEBI" id="CHEBI:15378"/>
        <dbReference type="ChEBI" id="CHEBI:18036"/>
        <dbReference type="ChEBI" id="CHEBI:30616"/>
        <dbReference type="ChEBI" id="CHEBI:57692"/>
        <dbReference type="ChEBI" id="CHEBI:58307"/>
        <dbReference type="ChEBI" id="CHEBI:58503"/>
        <dbReference type="ChEBI" id="CHEBI:58537"/>
        <dbReference type="EC" id="2.5.1.17"/>
    </reaction>
</comment>
<keyword evidence="6 16" id="KW-0808">Transferase</keyword>
<evidence type="ECO:0000256" key="2">
    <source>
        <dbReference type="ARBA" id="ARBA00007487"/>
    </source>
</evidence>
<dbReference type="SUPFAM" id="SSF143744">
    <property type="entry name" value="GlcG-like"/>
    <property type="match status" value="1"/>
</dbReference>
<comment type="caution">
    <text evidence="16">The sequence shown here is derived from an EMBL/GenBank/DDBJ whole genome shotgun (WGS) entry which is preliminary data.</text>
</comment>
<dbReference type="GO" id="GO:0009236">
    <property type="term" value="P:cobalamin biosynthetic process"/>
    <property type="evidence" value="ECO:0007669"/>
    <property type="project" value="UniProtKB-KW"/>
</dbReference>
<feature type="region of interest" description="Disordered" evidence="14">
    <location>
        <begin position="179"/>
        <end position="222"/>
    </location>
</feature>
<evidence type="ECO:0000313" key="16">
    <source>
        <dbReference type="EMBL" id="HIQ97264.1"/>
    </source>
</evidence>
<keyword evidence="5" id="KW-0169">Cobalamin biosynthesis</keyword>
<dbReference type="AlphaFoldDB" id="A0A9D1D2Y0"/>
<reference evidence="16" key="1">
    <citation type="submission" date="2020-10" db="EMBL/GenBank/DDBJ databases">
        <authorList>
            <person name="Gilroy R."/>
        </authorList>
    </citation>
    <scope>NUCLEOTIDE SEQUENCE</scope>
    <source>
        <strain evidence="16">ChiSjej3B21-11622</strain>
    </source>
</reference>
<dbReference type="InterPro" id="IPR038084">
    <property type="entry name" value="PduO/GlcC-like_sf"/>
</dbReference>
<dbReference type="EC" id="2.5.1.17" evidence="3"/>
<sequence>MNIYTKNGDGGMTSLIHASNIPKSDCRIELVGTLDELNSHIGLIKSEIGRQDIIERLTNIQNHLMTVMAGIADPHNMKYRLKPEETEELEEEIDRLVSLYDQKKGFAFVLPGGNPLSAKIDVARTVARRGERKLSTVSIKYGSDANAKKYLNRLADYLYALARYMDKVFVDRKEDGQLQNAAKESTRMADEDHGGRSVPETMRRAEAVQQQAAPEKPEGSSGGRFKEMAGNLMENINDAVVQEVLKRVAGPMRINLSSAKKLIERIEDESRRRGLKSVIAVCGPDGNPIAVHVMDDAFLVSFDVAMKKAYTSVAVKMSTKELSVLAQPGGTFYGVDKMDNGKIVIFGGGVPLTIDGRIIGGLGISGGTGEEDHSLAEYGASILREVL</sequence>
<feature type="compositionally biased region" description="Basic and acidic residues" evidence="14">
    <location>
        <begin position="184"/>
        <end position="206"/>
    </location>
</feature>
<evidence type="ECO:0000256" key="3">
    <source>
        <dbReference type="ARBA" id="ARBA00012454"/>
    </source>
</evidence>
<evidence type="ECO:0000256" key="10">
    <source>
        <dbReference type="ARBA" id="ARBA00033334"/>
    </source>
</evidence>
<dbReference type="InterPro" id="IPR005624">
    <property type="entry name" value="PduO/GlcC-like"/>
</dbReference>
<evidence type="ECO:0000313" key="17">
    <source>
        <dbReference type="Proteomes" id="UP000886886"/>
    </source>
</evidence>
<dbReference type="GO" id="GO:0008817">
    <property type="term" value="F:corrinoid adenosyltransferase activity"/>
    <property type="evidence" value="ECO:0007669"/>
    <property type="project" value="UniProtKB-EC"/>
</dbReference>
<evidence type="ECO:0000256" key="6">
    <source>
        <dbReference type="ARBA" id="ARBA00022679"/>
    </source>
</evidence>
<gene>
    <name evidence="16" type="ORF">IAB26_11960</name>
</gene>
<dbReference type="PANTHER" id="PTHR12213">
    <property type="entry name" value="CORRINOID ADENOSYLTRANSFERASE"/>
    <property type="match status" value="1"/>
</dbReference>
<comment type="catalytic activity">
    <reaction evidence="13">
        <text>2 cob(II)alamin + reduced [electron-transfer flavoprotein] + 2 ATP = 2 adenosylcob(III)alamin + 2 triphosphate + oxidized [electron-transfer flavoprotein] + 3 H(+)</text>
        <dbReference type="Rhea" id="RHEA:28671"/>
        <dbReference type="Rhea" id="RHEA-COMP:10685"/>
        <dbReference type="Rhea" id="RHEA-COMP:10686"/>
        <dbReference type="ChEBI" id="CHEBI:15378"/>
        <dbReference type="ChEBI" id="CHEBI:16304"/>
        <dbReference type="ChEBI" id="CHEBI:18036"/>
        <dbReference type="ChEBI" id="CHEBI:18408"/>
        <dbReference type="ChEBI" id="CHEBI:30616"/>
        <dbReference type="ChEBI" id="CHEBI:57692"/>
        <dbReference type="ChEBI" id="CHEBI:58307"/>
        <dbReference type="EC" id="2.5.1.17"/>
    </reaction>
</comment>
<dbReference type="Pfam" id="PF03928">
    <property type="entry name" value="HbpS-like"/>
    <property type="match status" value="1"/>
</dbReference>